<accession>A0A9N9DBV4</accession>
<keyword evidence="1" id="KW-0812">Transmembrane</keyword>
<name>A0A9N9DBV4_9GLOM</name>
<protein>
    <submittedName>
        <fullName evidence="2">9319_t:CDS:1</fullName>
    </submittedName>
</protein>
<dbReference type="OrthoDB" id="442087at2759"/>
<proteinExistence type="predicted"/>
<evidence type="ECO:0000313" key="2">
    <source>
        <dbReference type="EMBL" id="CAG8629856.1"/>
    </source>
</evidence>
<dbReference type="AlphaFoldDB" id="A0A9N9DBV4"/>
<keyword evidence="1" id="KW-1133">Transmembrane helix</keyword>
<keyword evidence="3" id="KW-1185">Reference proteome</keyword>
<dbReference type="EMBL" id="CAJVPJ010002815">
    <property type="protein sequence ID" value="CAG8629856.1"/>
    <property type="molecule type" value="Genomic_DNA"/>
</dbReference>
<evidence type="ECO:0000313" key="3">
    <source>
        <dbReference type="Proteomes" id="UP000789572"/>
    </source>
</evidence>
<sequence>MVTKIGEFAMIYHTTENQAPSKFEEEKIINTEVHGEAELYVQKSKFALSKLLDRNKFATSLPCLLFQYLLVAIRSPSVQSPRSTPSSTSDTPPASALSVFYSTFTSPDPDLLFGNIFEELLRPEVDTPHWFYAPIGTVAGGILGFIIGNLPGLILGAYLGGKLGGIRDAK</sequence>
<feature type="non-terminal residue" evidence="2">
    <location>
        <position position="1"/>
    </location>
</feature>
<keyword evidence="1" id="KW-0472">Membrane</keyword>
<evidence type="ECO:0000256" key="1">
    <source>
        <dbReference type="SAM" id="Phobius"/>
    </source>
</evidence>
<dbReference type="Proteomes" id="UP000789572">
    <property type="component" value="Unassembled WGS sequence"/>
</dbReference>
<reference evidence="2" key="1">
    <citation type="submission" date="2021-06" db="EMBL/GenBank/DDBJ databases">
        <authorList>
            <person name="Kallberg Y."/>
            <person name="Tangrot J."/>
            <person name="Rosling A."/>
        </authorList>
    </citation>
    <scope>NUCLEOTIDE SEQUENCE</scope>
    <source>
        <strain evidence="2">IA702</strain>
    </source>
</reference>
<comment type="caution">
    <text evidence="2">The sequence shown here is derived from an EMBL/GenBank/DDBJ whole genome shotgun (WGS) entry which is preliminary data.</text>
</comment>
<gene>
    <name evidence="2" type="ORF">POCULU_LOCUS8836</name>
</gene>
<feature type="transmembrane region" description="Helical" evidence="1">
    <location>
        <begin position="130"/>
        <end position="160"/>
    </location>
</feature>
<organism evidence="2 3">
    <name type="scientific">Paraglomus occultum</name>
    <dbReference type="NCBI Taxonomy" id="144539"/>
    <lineage>
        <taxon>Eukaryota</taxon>
        <taxon>Fungi</taxon>
        <taxon>Fungi incertae sedis</taxon>
        <taxon>Mucoromycota</taxon>
        <taxon>Glomeromycotina</taxon>
        <taxon>Glomeromycetes</taxon>
        <taxon>Paraglomerales</taxon>
        <taxon>Paraglomeraceae</taxon>
        <taxon>Paraglomus</taxon>
    </lineage>
</organism>